<dbReference type="AlphaFoldDB" id="A0A0E9S4M5"/>
<organism evidence="1">
    <name type="scientific">Anguilla anguilla</name>
    <name type="common">European freshwater eel</name>
    <name type="synonym">Muraena anguilla</name>
    <dbReference type="NCBI Taxonomy" id="7936"/>
    <lineage>
        <taxon>Eukaryota</taxon>
        <taxon>Metazoa</taxon>
        <taxon>Chordata</taxon>
        <taxon>Craniata</taxon>
        <taxon>Vertebrata</taxon>
        <taxon>Euteleostomi</taxon>
        <taxon>Actinopterygii</taxon>
        <taxon>Neopterygii</taxon>
        <taxon>Teleostei</taxon>
        <taxon>Anguilliformes</taxon>
        <taxon>Anguillidae</taxon>
        <taxon>Anguilla</taxon>
    </lineage>
</organism>
<proteinExistence type="predicted"/>
<evidence type="ECO:0000313" key="1">
    <source>
        <dbReference type="EMBL" id="JAH35473.1"/>
    </source>
</evidence>
<protein>
    <submittedName>
        <fullName evidence="1">Uncharacterized protein</fullName>
    </submittedName>
</protein>
<name>A0A0E9S4M5_ANGAN</name>
<sequence length="18" mass="2168">MITKNEKICFSIIKKMHC</sequence>
<reference evidence="1" key="2">
    <citation type="journal article" date="2015" name="Fish Shellfish Immunol.">
        <title>Early steps in the European eel (Anguilla anguilla)-Vibrio vulnificus interaction in the gills: Role of the RtxA13 toxin.</title>
        <authorList>
            <person name="Callol A."/>
            <person name="Pajuelo D."/>
            <person name="Ebbesson L."/>
            <person name="Teles M."/>
            <person name="MacKenzie S."/>
            <person name="Amaro C."/>
        </authorList>
    </citation>
    <scope>NUCLEOTIDE SEQUENCE</scope>
</reference>
<dbReference type="EMBL" id="GBXM01073104">
    <property type="protein sequence ID" value="JAH35473.1"/>
    <property type="molecule type" value="Transcribed_RNA"/>
</dbReference>
<reference evidence="1" key="1">
    <citation type="submission" date="2014-11" db="EMBL/GenBank/DDBJ databases">
        <authorList>
            <person name="Amaro Gonzalez C."/>
        </authorList>
    </citation>
    <scope>NUCLEOTIDE SEQUENCE</scope>
</reference>
<accession>A0A0E9S4M5</accession>